<dbReference type="EC" id="2.1.1.-" evidence="4"/>
<keyword evidence="4" id="KW-0949">S-adenosyl-L-methionine</keyword>
<comment type="function">
    <text evidence="4">Exhibits S-adenosyl-L-methionine-dependent methyltransferase activity.</text>
</comment>
<dbReference type="Proteomes" id="UP000574067">
    <property type="component" value="Unassembled WGS sequence"/>
</dbReference>
<dbReference type="SUPFAM" id="SSF53335">
    <property type="entry name" value="S-adenosyl-L-methionine-dependent methyltransferases"/>
    <property type="match status" value="1"/>
</dbReference>
<dbReference type="Pfam" id="PF04072">
    <property type="entry name" value="LCM"/>
    <property type="match status" value="1"/>
</dbReference>
<proteinExistence type="inferred from homology"/>
<dbReference type="AlphaFoldDB" id="A0A848FLW7"/>
<evidence type="ECO:0000256" key="2">
    <source>
        <dbReference type="ARBA" id="ARBA00022603"/>
    </source>
</evidence>
<keyword evidence="3 5" id="KW-0808">Transferase</keyword>
<evidence type="ECO:0000256" key="1">
    <source>
        <dbReference type="ARBA" id="ARBA00008138"/>
    </source>
</evidence>
<sequence>MTCADVSRPSPSALRVAQMRAVHQLLDEPVVFPDPLALPLLGAEAQRALRDDPYQLNDPFARSMRAGIVARSRYAEDALARAVVQGVAQYVVLGAGLDTFAARNPHGAALRVFEVDHPDTQRRKRALLADLGRPLPGAPRFVALDLRAGQLLESLCAAGFDPRRPAFISCLGVTPYLADTAVLALLDELAALPAGSGIAFDYRVAPRLLSPLEQVMQAFSAQAFAAQGEPWLSAFEPEGLRAALHRQGWTSVDDLGPQELNRLYFHRRRDGLQIGSGGFRWACAWR</sequence>
<dbReference type="PANTHER" id="PTHR43619">
    <property type="entry name" value="S-ADENOSYL-L-METHIONINE-DEPENDENT METHYLTRANSFERASE YKTD-RELATED"/>
    <property type="match status" value="1"/>
</dbReference>
<keyword evidence="2 4" id="KW-0489">Methyltransferase</keyword>
<dbReference type="GO" id="GO:0008168">
    <property type="term" value="F:methyltransferase activity"/>
    <property type="evidence" value="ECO:0007669"/>
    <property type="project" value="UniProtKB-UniRule"/>
</dbReference>
<evidence type="ECO:0000256" key="4">
    <source>
        <dbReference type="RuleBase" id="RU362030"/>
    </source>
</evidence>
<name>A0A848FLW7_9BURK</name>
<dbReference type="RefSeq" id="WP_169163674.1">
    <property type="nucleotide sequence ID" value="NZ_JABBFW010000040.1"/>
</dbReference>
<evidence type="ECO:0000313" key="6">
    <source>
        <dbReference type="Proteomes" id="UP000574067"/>
    </source>
</evidence>
<protein>
    <recommendedName>
        <fullName evidence="4">S-adenosyl-L-methionine-dependent methyltransferase</fullName>
        <ecNumber evidence="4">2.1.1.-</ecNumber>
    </recommendedName>
</protein>
<dbReference type="EMBL" id="JABBFW010000040">
    <property type="protein sequence ID" value="NML18781.1"/>
    <property type="molecule type" value="Genomic_DNA"/>
</dbReference>
<dbReference type="PANTHER" id="PTHR43619:SF2">
    <property type="entry name" value="S-ADENOSYL-L-METHIONINE-DEPENDENT METHYLTRANSFERASES SUPERFAMILY PROTEIN"/>
    <property type="match status" value="1"/>
</dbReference>
<dbReference type="GO" id="GO:0032259">
    <property type="term" value="P:methylation"/>
    <property type="evidence" value="ECO:0007669"/>
    <property type="project" value="UniProtKB-KW"/>
</dbReference>
<organism evidence="5 6">
    <name type="scientific">Azohydromonas caseinilytica</name>
    <dbReference type="NCBI Taxonomy" id="2728836"/>
    <lineage>
        <taxon>Bacteria</taxon>
        <taxon>Pseudomonadati</taxon>
        <taxon>Pseudomonadota</taxon>
        <taxon>Betaproteobacteria</taxon>
        <taxon>Burkholderiales</taxon>
        <taxon>Sphaerotilaceae</taxon>
        <taxon>Azohydromonas</taxon>
    </lineage>
</organism>
<dbReference type="InterPro" id="IPR011610">
    <property type="entry name" value="SAM_mthyl_Trfase_ML2640-like"/>
</dbReference>
<dbReference type="NCBIfam" id="TIGR00027">
    <property type="entry name" value="mthyl_TIGR00027"/>
    <property type="match status" value="1"/>
</dbReference>
<dbReference type="Gene3D" id="3.40.50.150">
    <property type="entry name" value="Vaccinia Virus protein VP39"/>
    <property type="match status" value="1"/>
</dbReference>
<dbReference type="InterPro" id="IPR007213">
    <property type="entry name" value="Ppm1/Ppm2/Tcmp"/>
</dbReference>
<comment type="caution">
    <text evidence="5">The sequence shown here is derived from an EMBL/GenBank/DDBJ whole genome shotgun (WGS) entry which is preliminary data.</text>
</comment>
<evidence type="ECO:0000256" key="3">
    <source>
        <dbReference type="ARBA" id="ARBA00022679"/>
    </source>
</evidence>
<keyword evidence="6" id="KW-1185">Reference proteome</keyword>
<gene>
    <name evidence="5" type="ORF">HHL10_27810</name>
</gene>
<dbReference type="InterPro" id="IPR029063">
    <property type="entry name" value="SAM-dependent_MTases_sf"/>
</dbReference>
<accession>A0A848FLW7</accession>
<evidence type="ECO:0000313" key="5">
    <source>
        <dbReference type="EMBL" id="NML18781.1"/>
    </source>
</evidence>
<reference evidence="5 6" key="1">
    <citation type="submission" date="2020-04" db="EMBL/GenBank/DDBJ databases">
        <title>Azohydromonas sp. isolated from soil.</title>
        <authorList>
            <person name="Dahal R.H."/>
        </authorList>
    </citation>
    <scope>NUCLEOTIDE SEQUENCE [LARGE SCALE GENOMIC DNA]</scope>
    <source>
        <strain evidence="5 6">G-1-1-14</strain>
    </source>
</reference>
<comment type="similarity">
    <text evidence="1 4">Belongs to the UPF0677 family.</text>
</comment>